<comment type="similarity">
    <text evidence="2">Belongs to the major royal jelly protein family.</text>
</comment>
<dbReference type="EMBL" id="GECZ01020713">
    <property type="protein sequence ID" value="JAS49056.1"/>
    <property type="molecule type" value="Transcribed_RNA"/>
</dbReference>
<evidence type="ECO:0000256" key="2">
    <source>
        <dbReference type="ARBA" id="ARBA00009127"/>
    </source>
</evidence>
<name>A0A1B6FFR9_9HEMI</name>
<evidence type="ECO:0000256" key="4">
    <source>
        <dbReference type="ARBA" id="ARBA00023180"/>
    </source>
</evidence>
<gene>
    <name evidence="5" type="ORF">g.18774</name>
</gene>
<organism evidence="5">
    <name type="scientific">Cuerna arida</name>
    <dbReference type="NCBI Taxonomy" id="1464854"/>
    <lineage>
        <taxon>Eukaryota</taxon>
        <taxon>Metazoa</taxon>
        <taxon>Ecdysozoa</taxon>
        <taxon>Arthropoda</taxon>
        <taxon>Hexapoda</taxon>
        <taxon>Insecta</taxon>
        <taxon>Pterygota</taxon>
        <taxon>Neoptera</taxon>
        <taxon>Paraneoptera</taxon>
        <taxon>Hemiptera</taxon>
        <taxon>Auchenorrhyncha</taxon>
        <taxon>Membracoidea</taxon>
        <taxon>Cicadellidae</taxon>
        <taxon>Cicadellinae</taxon>
        <taxon>Proconiini</taxon>
        <taxon>Cuerna</taxon>
    </lineage>
</organism>
<proteinExistence type="inferred from homology"/>
<dbReference type="InterPro" id="IPR011042">
    <property type="entry name" value="6-blade_b-propeller_TolB-like"/>
</dbReference>
<dbReference type="Pfam" id="PF03022">
    <property type="entry name" value="MRJP"/>
    <property type="match status" value="1"/>
</dbReference>
<evidence type="ECO:0008006" key="6">
    <source>
        <dbReference type="Google" id="ProtNLM"/>
    </source>
</evidence>
<protein>
    <recommendedName>
        <fullName evidence="6">Bee-milk protein</fullName>
    </recommendedName>
</protein>
<dbReference type="FunFam" id="2.120.10.30:FF:000045">
    <property type="entry name" value="Blast:Protein yellow"/>
    <property type="match status" value="1"/>
</dbReference>
<feature type="non-terminal residue" evidence="5">
    <location>
        <position position="1"/>
    </location>
</feature>
<dbReference type="PANTHER" id="PTHR10009">
    <property type="entry name" value="PROTEIN YELLOW-RELATED"/>
    <property type="match status" value="1"/>
</dbReference>
<evidence type="ECO:0000313" key="5">
    <source>
        <dbReference type="EMBL" id="JAS49056.1"/>
    </source>
</evidence>
<evidence type="ECO:0000256" key="3">
    <source>
        <dbReference type="ARBA" id="ARBA00022525"/>
    </source>
</evidence>
<reference evidence="5" key="1">
    <citation type="submission" date="2015-11" db="EMBL/GenBank/DDBJ databases">
        <title>De novo transcriptome assembly of four potential Pierce s Disease insect vectors from Arizona vineyards.</title>
        <authorList>
            <person name="Tassone E.E."/>
        </authorList>
    </citation>
    <scope>NUCLEOTIDE SEQUENCE</scope>
</reference>
<dbReference type="PANTHER" id="PTHR10009:SF7">
    <property type="entry name" value="GH10609P-RELATED"/>
    <property type="match status" value="1"/>
</dbReference>
<dbReference type="GO" id="GO:0005576">
    <property type="term" value="C:extracellular region"/>
    <property type="evidence" value="ECO:0007669"/>
    <property type="project" value="UniProtKB-SubCell"/>
</dbReference>
<keyword evidence="3" id="KW-0964">Secreted</keyword>
<dbReference type="AlphaFoldDB" id="A0A1B6FFR9"/>
<keyword evidence="4" id="KW-0325">Glycoprotein</keyword>
<comment type="subcellular location">
    <subcellularLocation>
        <location evidence="1">Secreted</location>
    </subcellularLocation>
</comment>
<sequence length="464" mass="52987">YIQPYSQFASRDWTVSAVRYHKTEDFDLLSAAAGLQANKMLLLLPLLWLVNISMGGRMEVLYSWSQVDFTFPSSALREVYLAGGHFIPKHNLIIDVDVWGGYQGIDRKIFVTMPKFKPGEPVTLATVTNKRRNHTTLLHPYPDWSWHQGDCDGITSVFRTRVDKCGRLWVLDSGMVDIFVDSRRQCPPQILIFDLYTDNLVKRYRFPNSLLEDDSLLITIALDSRQEDCSDTVAYVTDVTSYKLLVYDSATDKSWKVSSNLFYPYPLHGDFHINGVDFDLMDGLFALAVGPLRSNGDRTLYFHSLASVHESWVPTSVVRNHSAFQEDPGASPRSFHVFQETRDSQSAAQDMTDSGVLLYSLVEQNAIGCWNSRLPFRKQNLDIIAKDDYTLQFQSGLKVYGNHIWTLSSRLQNYIVDEVPEGEINYRINVGRVSDLLRHTRCDARLRPTELPAFVYPSQTSLRP</sequence>
<dbReference type="Gene3D" id="2.120.10.30">
    <property type="entry name" value="TolB, C-terminal domain"/>
    <property type="match status" value="1"/>
</dbReference>
<accession>A0A1B6FFR9</accession>
<dbReference type="InterPro" id="IPR017996">
    <property type="entry name" value="MRJP/yellow-related"/>
</dbReference>
<evidence type="ECO:0000256" key="1">
    <source>
        <dbReference type="ARBA" id="ARBA00004613"/>
    </source>
</evidence>
<dbReference type="PRINTS" id="PR01366">
    <property type="entry name" value="ROYALJELLY"/>
</dbReference>